<dbReference type="Proteomes" id="UP000699865">
    <property type="component" value="Unassembled WGS sequence"/>
</dbReference>
<protein>
    <recommendedName>
        <fullName evidence="3">Phage protein</fullName>
    </recommendedName>
</protein>
<proteinExistence type="predicted"/>
<dbReference type="RefSeq" id="WP_217139468.1">
    <property type="nucleotide sequence ID" value="NZ_JAFMOU010000072.1"/>
</dbReference>
<dbReference type="EMBL" id="JAFMOU010000072">
    <property type="protein sequence ID" value="MBU9838130.1"/>
    <property type="molecule type" value="Genomic_DNA"/>
</dbReference>
<name>A0ABS6L8F7_9GAMM</name>
<organism evidence="1 2">
    <name type="scientific">Rahnella perminowiae</name>
    <dbReference type="NCBI Taxonomy" id="2816244"/>
    <lineage>
        <taxon>Bacteria</taxon>
        <taxon>Pseudomonadati</taxon>
        <taxon>Pseudomonadota</taxon>
        <taxon>Gammaproteobacteria</taxon>
        <taxon>Enterobacterales</taxon>
        <taxon>Yersiniaceae</taxon>
        <taxon>Rahnella</taxon>
    </lineage>
</organism>
<sequence>MATTPTQHHSLKALPFNVATDFTVLAAHCEQYAEALLESDNPRQRRNISDALATALNRLQSGLHNPVPPHLINSLTVDALPASAPRFEPDSEQLAEYCLTLTQILINREVTDQSEKSLTGLLYDLVSYFAADLQAPRYLRTAQGPEELA</sequence>
<evidence type="ECO:0000313" key="1">
    <source>
        <dbReference type="EMBL" id="MBU9838130.1"/>
    </source>
</evidence>
<evidence type="ECO:0008006" key="3">
    <source>
        <dbReference type="Google" id="ProtNLM"/>
    </source>
</evidence>
<comment type="caution">
    <text evidence="1">The sequence shown here is derived from an EMBL/GenBank/DDBJ whole genome shotgun (WGS) entry which is preliminary data.</text>
</comment>
<gene>
    <name evidence="1" type="ORF">J1786_25415</name>
</gene>
<reference evidence="1 2" key="1">
    <citation type="submission" date="2021-03" db="EMBL/GenBank/DDBJ databases">
        <title>Five novel Rahnella species.</title>
        <authorList>
            <person name="Brady C."/>
            <person name="Asselin J."/>
            <person name="Beer S."/>
            <person name="Bruberg M.B."/>
            <person name="Crampton B."/>
            <person name="Venter S."/>
            <person name="Arnold D."/>
            <person name="Denman S."/>
        </authorList>
    </citation>
    <scope>NUCLEOTIDE SEQUENCE [LARGE SCALE GENOMIC DNA]</scope>
    <source>
        <strain evidence="1 2">L72c</strain>
    </source>
</reference>
<evidence type="ECO:0000313" key="2">
    <source>
        <dbReference type="Proteomes" id="UP000699865"/>
    </source>
</evidence>
<keyword evidence="2" id="KW-1185">Reference proteome</keyword>
<accession>A0ABS6L8F7</accession>